<dbReference type="PRINTS" id="PR00081">
    <property type="entry name" value="GDHRDH"/>
</dbReference>
<organism evidence="4 5">
    <name type="scientific">Novosphingobium bradum</name>
    <dbReference type="NCBI Taxonomy" id="1737444"/>
    <lineage>
        <taxon>Bacteria</taxon>
        <taxon>Pseudomonadati</taxon>
        <taxon>Pseudomonadota</taxon>
        <taxon>Alphaproteobacteria</taxon>
        <taxon>Sphingomonadales</taxon>
        <taxon>Sphingomonadaceae</taxon>
        <taxon>Novosphingobium</taxon>
    </lineage>
</organism>
<evidence type="ECO:0000313" key="4">
    <source>
        <dbReference type="EMBL" id="MFC3174074.1"/>
    </source>
</evidence>
<dbReference type="InterPro" id="IPR002347">
    <property type="entry name" value="SDR_fam"/>
</dbReference>
<dbReference type="NCBIfam" id="NF004779">
    <property type="entry name" value="PRK06125.1"/>
    <property type="match status" value="1"/>
</dbReference>
<keyword evidence="5" id="KW-1185">Reference proteome</keyword>
<accession>A0ABV7IR26</accession>
<gene>
    <name evidence="4" type="ORF">ACFOD9_07420</name>
</gene>
<evidence type="ECO:0000256" key="3">
    <source>
        <dbReference type="ARBA" id="ARBA00023027"/>
    </source>
</evidence>
<keyword evidence="2" id="KW-0560">Oxidoreductase</keyword>
<dbReference type="Gene3D" id="3.40.50.720">
    <property type="entry name" value="NAD(P)-binding Rossmann-like Domain"/>
    <property type="match status" value="1"/>
</dbReference>
<dbReference type="InterPro" id="IPR036291">
    <property type="entry name" value="NAD(P)-bd_dom_sf"/>
</dbReference>
<dbReference type="SUPFAM" id="SSF51735">
    <property type="entry name" value="NAD(P)-binding Rossmann-fold domains"/>
    <property type="match status" value="1"/>
</dbReference>
<name>A0ABV7IR26_9SPHN</name>
<evidence type="ECO:0000256" key="2">
    <source>
        <dbReference type="ARBA" id="ARBA00023002"/>
    </source>
</evidence>
<keyword evidence="3" id="KW-0520">NAD</keyword>
<dbReference type="Pfam" id="PF00106">
    <property type="entry name" value="adh_short"/>
    <property type="match status" value="1"/>
</dbReference>
<evidence type="ECO:0000313" key="5">
    <source>
        <dbReference type="Proteomes" id="UP001595604"/>
    </source>
</evidence>
<proteinExistence type="inferred from homology"/>
<dbReference type="EMBL" id="JBHRTQ010000007">
    <property type="protein sequence ID" value="MFC3174074.1"/>
    <property type="molecule type" value="Genomic_DNA"/>
</dbReference>
<dbReference type="PANTHER" id="PTHR43477">
    <property type="entry name" value="DIHYDROANTICAPSIN 7-DEHYDROGENASE"/>
    <property type="match status" value="1"/>
</dbReference>
<sequence length="264" mass="28128">MYDDLKGKRALITGASRGIGAAIARRLAREGCDIVGVARSEPHLLALQREITEETGRKVDIALIDMGAEGSARSLAERFGDIDILVNNAGDDPHGSLADIDERAWRQAWNVKAFAYVDMCREYYRLMQARGGGVIVNVLGIAHHRKDPDYILGATSVASLSAFTQALGSNSLRHNIRVLAVNPGLTATARVFKAKDAEAAAMADDSAQSRARFTEFADEVAQRMGRTRAADPAEIAAFVAFAVSAQGSYLTGAGFSVDGGASRS</sequence>
<dbReference type="PANTHER" id="PTHR43477:SF4">
    <property type="entry name" value="DEHYDROGENASE_REDUCTASE SDR FAMILY MEMBER 6"/>
    <property type="match status" value="1"/>
</dbReference>
<protein>
    <submittedName>
        <fullName evidence="4">Short-chain dehydrogenase/reductase</fullName>
    </submittedName>
</protein>
<comment type="similarity">
    <text evidence="1">Belongs to the short-chain dehydrogenases/reductases (SDR) family.</text>
</comment>
<dbReference type="Proteomes" id="UP001595604">
    <property type="component" value="Unassembled WGS sequence"/>
</dbReference>
<comment type="caution">
    <text evidence="4">The sequence shown here is derived from an EMBL/GenBank/DDBJ whole genome shotgun (WGS) entry which is preliminary data.</text>
</comment>
<evidence type="ECO:0000256" key="1">
    <source>
        <dbReference type="ARBA" id="ARBA00006484"/>
    </source>
</evidence>
<reference evidence="5" key="1">
    <citation type="journal article" date="2019" name="Int. J. Syst. Evol. Microbiol.">
        <title>The Global Catalogue of Microorganisms (GCM) 10K type strain sequencing project: providing services to taxonomists for standard genome sequencing and annotation.</title>
        <authorList>
            <consortium name="The Broad Institute Genomics Platform"/>
            <consortium name="The Broad Institute Genome Sequencing Center for Infectious Disease"/>
            <person name="Wu L."/>
            <person name="Ma J."/>
        </authorList>
    </citation>
    <scope>NUCLEOTIDE SEQUENCE [LARGE SCALE GENOMIC DNA]</scope>
    <source>
        <strain evidence="5">KCTC 42984</strain>
    </source>
</reference>
<dbReference type="RefSeq" id="WP_379509447.1">
    <property type="nucleotide sequence ID" value="NZ_JBHRTQ010000007.1"/>
</dbReference>
<dbReference type="InterPro" id="IPR051122">
    <property type="entry name" value="SDR_DHRS6-like"/>
</dbReference>